<comment type="caution">
    <text evidence="2">The sequence shown here is derived from an EMBL/GenBank/DDBJ whole genome shotgun (WGS) entry which is preliminary data.</text>
</comment>
<proteinExistence type="predicted"/>
<gene>
    <name evidence="2" type="ORF">A2845_01760</name>
</gene>
<evidence type="ECO:0000313" key="2">
    <source>
        <dbReference type="EMBL" id="OGZ06122.1"/>
    </source>
</evidence>
<sequence length="373" mass="39327">MEQGEFMKKLVTLLLLLSGSAFAGDNTTTTDIANEAGAVSNSSTIIMGTQPSPTIGFPGLPGSLPPQLLNQQQPPPYVLYSRLLELTSQFGDIVITGKGQLTQQTTEGNNFTVTFAPSPQFIRHKKESSAFGGQKALSATFSFRFSDTVKWLGTVLLSSKNGIVLIPSAGMQVVRDALEAASGPTLTEVVIVPVPHGYGVNVGVTSEGSAGGISSSLAKITSLFLGVGPSWSSQNGTTMPTGTWSQQYIVLERDPNGIPFSIDMVIPPIQPKVATLPVESQVNQVAAARVVAVAQAQSLADALMKARLALTVTIPTDRVITERVPCKTEEFVDTKGNVVHMCRGPTNGSYGATKVIRETATGQSTIDYGSLKK</sequence>
<dbReference type="Proteomes" id="UP000177122">
    <property type="component" value="Unassembled WGS sequence"/>
</dbReference>
<dbReference type="EMBL" id="MHLI01000005">
    <property type="protein sequence ID" value="OGZ06122.1"/>
    <property type="molecule type" value="Genomic_DNA"/>
</dbReference>
<organism evidence="2 3">
    <name type="scientific">Candidatus Lloydbacteria bacterium RIFCSPHIGHO2_01_FULL_49_22</name>
    <dbReference type="NCBI Taxonomy" id="1798658"/>
    <lineage>
        <taxon>Bacteria</taxon>
        <taxon>Candidatus Lloydiibacteriota</taxon>
    </lineage>
</organism>
<evidence type="ECO:0000313" key="3">
    <source>
        <dbReference type="Proteomes" id="UP000177122"/>
    </source>
</evidence>
<feature type="signal peptide" evidence="1">
    <location>
        <begin position="1"/>
        <end position="23"/>
    </location>
</feature>
<keyword evidence="1" id="KW-0732">Signal</keyword>
<evidence type="ECO:0000256" key="1">
    <source>
        <dbReference type="SAM" id="SignalP"/>
    </source>
</evidence>
<protein>
    <submittedName>
        <fullName evidence="2">Uncharacterized protein</fullName>
    </submittedName>
</protein>
<name>A0A1G2CY33_9BACT</name>
<accession>A0A1G2CY33</accession>
<dbReference type="AlphaFoldDB" id="A0A1G2CY33"/>
<feature type="chain" id="PRO_5009582432" evidence="1">
    <location>
        <begin position="24"/>
        <end position="373"/>
    </location>
</feature>
<reference evidence="2 3" key="1">
    <citation type="journal article" date="2016" name="Nat. Commun.">
        <title>Thousands of microbial genomes shed light on interconnected biogeochemical processes in an aquifer system.</title>
        <authorList>
            <person name="Anantharaman K."/>
            <person name="Brown C.T."/>
            <person name="Hug L.A."/>
            <person name="Sharon I."/>
            <person name="Castelle C.J."/>
            <person name="Probst A.J."/>
            <person name="Thomas B.C."/>
            <person name="Singh A."/>
            <person name="Wilkins M.J."/>
            <person name="Karaoz U."/>
            <person name="Brodie E.L."/>
            <person name="Williams K.H."/>
            <person name="Hubbard S.S."/>
            <person name="Banfield J.F."/>
        </authorList>
    </citation>
    <scope>NUCLEOTIDE SEQUENCE [LARGE SCALE GENOMIC DNA]</scope>
</reference>